<accession>A0A554VBB8</accession>
<dbReference type="InterPro" id="IPR004370">
    <property type="entry name" value="4-OT-like_dom"/>
</dbReference>
<comment type="caution">
    <text evidence="4">The sequence shown here is derived from an EMBL/GenBank/DDBJ whole genome shotgun (WGS) entry which is preliminary data.</text>
</comment>
<dbReference type="EMBL" id="VLNR01000097">
    <property type="protein sequence ID" value="TSE03815.1"/>
    <property type="molecule type" value="Genomic_DNA"/>
</dbReference>
<evidence type="ECO:0000256" key="2">
    <source>
        <dbReference type="ARBA" id="ARBA00023235"/>
    </source>
</evidence>
<proteinExistence type="inferred from homology"/>
<dbReference type="Gene3D" id="3.30.429.10">
    <property type="entry name" value="Macrophage Migration Inhibitory Factor"/>
    <property type="match status" value="1"/>
</dbReference>
<evidence type="ECO:0000259" key="3">
    <source>
        <dbReference type="Pfam" id="PF01361"/>
    </source>
</evidence>
<dbReference type="SUPFAM" id="SSF55331">
    <property type="entry name" value="Tautomerase/MIF"/>
    <property type="match status" value="1"/>
</dbReference>
<dbReference type="OrthoDB" id="9799841at2"/>
<dbReference type="Proteomes" id="UP000318833">
    <property type="component" value="Unassembled WGS sequence"/>
</dbReference>
<sequence>MPTVKISTPKGMLTEEIKKEIHQGITELMIKTEGRGNEDFAKFVTVIIDEQDPINWSIGGNVVTSEIVENLVSA</sequence>
<dbReference type="PANTHER" id="PTHR35530">
    <property type="entry name" value="TAUTOMERASE-RELATED"/>
    <property type="match status" value="1"/>
</dbReference>
<keyword evidence="2" id="KW-0413">Isomerase</keyword>
<dbReference type="Pfam" id="PF01361">
    <property type="entry name" value="Tautomerase"/>
    <property type="match status" value="1"/>
</dbReference>
<dbReference type="GO" id="GO:0016853">
    <property type="term" value="F:isomerase activity"/>
    <property type="evidence" value="ECO:0007669"/>
    <property type="project" value="UniProtKB-KW"/>
</dbReference>
<dbReference type="RefSeq" id="WP_143918830.1">
    <property type="nucleotide sequence ID" value="NZ_CANMIK010000093.1"/>
</dbReference>
<evidence type="ECO:0000313" key="4">
    <source>
        <dbReference type="EMBL" id="TSE03815.1"/>
    </source>
</evidence>
<reference evidence="4 5" key="1">
    <citation type="submission" date="2019-07" db="EMBL/GenBank/DDBJ databases">
        <title>The draft genome sequence of Aquimarina algiphila M91.</title>
        <authorList>
            <person name="Meng X."/>
        </authorList>
    </citation>
    <scope>NUCLEOTIDE SEQUENCE [LARGE SCALE GENOMIC DNA]</scope>
    <source>
        <strain evidence="4 5">M91</strain>
    </source>
</reference>
<dbReference type="InterPro" id="IPR014347">
    <property type="entry name" value="Tautomerase/MIF_sf"/>
</dbReference>
<evidence type="ECO:0000313" key="5">
    <source>
        <dbReference type="Proteomes" id="UP000318833"/>
    </source>
</evidence>
<keyword evidence="5" id="KW-1185">Reference proteome</keyword>
<protein>
    <submittedName>
        <fullName evidence="4">4-oxalocrotonate tautomerase</fullName>
    </submittedName>
</protein>
<comment type="similarity">
    <text evidence="1">Belongs to the 4-oxalocrotonate tautomerase family.</text>
</comment>
<organism evidence="4 5">
    <name type="scientific">Aquimarina algiphila</name>
    <dbReference type="NCBI Taxonomy" id="2047982"/>
    <lineage>
        <taxon>Bacteria</taxon>
        <taxon>Pseudomonadati</taxon>
        <taxon>Bacteroidota</taxon>
        <taxon>Flavobacteriia</taxon>
        <taxon>Flavobacteriales</taxon>
        <taxon>Flavobacteriaceae</taxon>
        <taxon>Aquimarina</taxon>
    </lineage>
</organism>
<name>A0A554VBB8_9FLAO</name>
<evidence type="ECO:0000256" key="1">
    <source>
        <dbReference type="ARBA" id="ARBA00006723"/>
    </source>
</evidence>
<gene>
    <name evidence="4" type="ORF">FOF46_28335</name>
</gene>
<feature type="domain" description="4-oxalocrotonate tautomerase-like" evidence="3">
    <location>
        <begin position="2"/>
        <end position="64"/>
    </location>
</feature>
<dbReference type="PANTHER" id="PTHR35530:SF1">
    <property type="entry name" value="2-HYDROXYMUCONATE TAUTOMERASE"/>
    <property type="match status" value="1"/>
</dbReference>
<dbReference type="AlphaFoldDB" id="A0A554VBB8"/>